<gene>
    <name evidence="2" type="ORF">PCAL00307_LOCUS8945</name>
</gene>
<keyword evidence="1" id="KW-0732">Signal</keyword>
<dbReference type="AlphaFoldDB" id="A0A7S3ZTJ2"/>
<feature type="chain" id="PRO_5031042439" evidence="1">
    <location>
        <begin position="22"/>
        <end position="136"/>
    </location>
</feature>
<evidence type="ECO:0000256" key="1">
    <source>
        <dbReference type="SAM" id="SignalP"/>
    </source>
</evidence>
<organism evidence="2">
    <name type="scientific">Pelagomonas calceolata</name>
    <dbReference type="NCBI Taxonomy" id="35677"/>
    <lineage>
        <taxon>Eukaryota</taxon>
        <taxon>Sar</taxon>
        <taxon>Stramenopiles</taxon>
        <taxon>Ochrophyta</taxon>
        <taxon>Pelagophyceae</taxon>
        <taxon>Pelagomonadales</taxon>
        <taxon>Pelagomonadaceae</taxon>
        <taxon>Pelagomonas</taxon>
    </lineage>
</organism>
<accession>A0A7S3ZTJ2</accession>
<reference evidence="2" key="1">
    <citation type="submission" date="2021-01" db="EMBL/GenBank/DDBJ databases">
        <authorList>
            <person name="Corre E."/>
            <person name="Pelletier E."/>
            <person name="Niang G."/>
            <person name="Scheremetjew M."/>
            <person name="Finn R."/>
            <person name="Kale V."/>
            <person name="Holt S."/>
            <person name="Cochrane G."/>
            <person name="Meng A."/>
            <person name="Brown T."/>
            <person name="Cohen L."/>
        </authorList>
    </citation>
    <scope>NUCLEOTIDE SEQUENCE</scope>
    <source>
        <strain evidence="2">CCMP1756</strain>
    </source>
</reference>
<proteinExistence type="predicted"/>
<evidence type="ECO:0000313" key="2">
    <source>
        <dbReference type="EMBL" id="CAE0693509.1"/>
    </source>
</evidence>
<name>A0A7S3ZTJ2_9STRA</name>
<protein>
    <submittedName>
        <fullName evidence="2">Uncharacterized protein</fullName>
    </submittedName>
</protein>
<dbReference type="EMBL" id="HBIW01010489">
    <property type="protein sequence ID" value="CAE0693509.1"/>
    <property type="molecule type" value="Transcribed_RNA"/>
</dbReference>
<sequence>MAKLAIALLAAPAAAFAPAAGRPGLAPLRNAFGVDATYPAFLPQGGVGGTGPMPGDDPMGVMPWEREAFSTVAADPSQLDSAFMAANGAALDAKLSKYSEAQRSELLGKKSDLEVLGMSDKDLDKFFNPPPPKAKK</sequence>
<feature type="signal peptide" evidence="1">
    <location>
        <begin position="1"/>
        <end position="21"/>
    </location>
</feature>